<organism evidence="1 2">
    <name type="scientific">Paramarasmius palmivorus</name>
    <dbReference type="NCBI Taxonomy" id="297713"/>
    <lineage>
        <taxon>Eukaryota</taxon>
        <taxon>Fungi</taxon>
        <taxon>Dikarya</taxon>
        <taxon>Basidiomycota</taxon>
        <taxon>Agaricomycotina</taxon>
        <taxon>Agaricomycetes</taxon>
        <taxon>Agaricomycetidae</taxon>
        <taxon>Agaricales</taxon>
        <taxon>Marasmiineae</taxon>
        <taxon>Marasmiaceae</taxon>
        <taxon>Paramarasmius</taxon>
    </lineage>
</organism>
<evidence type="ECO:0000313" key="2">
    <source>
        <dbReference type="Proteomes" id="UP001383192"/>
    </source>
</evidence>
<dbReference type="AlphaFoldDB" id="A0AAW0B9Y4"/>
<proteinExistence type="predicted"/>
<accession>A0AAW0B9Y4</accession>
<name>A0AAW0B9Y4_9AGAR</name>
<keyword evidence="2" id="KW-1185">Reference proteome</keyword>
<sequence length="343" mass="38800">MDPLVVGEVAAAPANSDEPSLVHDLIVDILSMVVWERMESGNGVIDILLLDRARTASLYPVVYSRIRLPTPRRIHDFSRTLSFSPELAEDFVCNSFAFPGGVPEIINAVAPYVRLLIVNTSVHGGILHALRTNVFPALDTMEAPYYFLMDADWTVQFHARLRQTTRVCDLVRSAVCETRSSLERADIVDCWPVLRRLCVQCKWGVPDLGLRPFSLLHLRTVEELAVVLYNRPWEVNLEHFLVELEIPASVEVVVILPSRYHRRVHELYEGLTFHSKAVIPIYGDPGVNVYAGDPKLAYLCNLTRVVPALPQEEKYWELLRAFVSVREQHPLVFHGGSSLVRSK</sequence>
<reference evidence="1 2" key="1">
    <citation type="submission" date="2024-01" db="EMBL/GenBank/DDBJ databases">
        <title>A draft genome for a cacao thread blight-causing isolate of Paramarasmius palmivorus.</title>
        <authorList>
            <person name="Baruah I.K."/>
            <person name="Bukari Y."/>
            <person name="Amoako-Attah I."/>
            <person name="Meinhardt L.W."/>
            <person name="Bailey B.A."/>
            <person name="Cohen S.P."/>
        </authorList>
    </citation>
    <scope>NUCLEOTIDE SEQUENCE [LARGE SCALE GENOMIC DNA]</scope>
    <source>
        <strain evidence="1 2">GH-12</strain>
    </source>
</reference>
<evidence type="ECO:0000313" key="1">
    <source>
        <dbReference type="EMBL" id="KAK7022718.1"/>
    </source>
</evidence>
<comment type="caution">
    <text evidence="1">The sequence shown here is derived from an EMBL/GenBank/DDBJ whole genome shotgun (WGS) entry which is preliminary data.</text>
</comment>
<protein>
    <submittedName>
        <fullName evidence="1">Uncharacterized protein</fullName>
    </submittedName>
</protein>
<gene>
    <name evidence="1" type="ORF">VNI00_016994</name>
</gene>
<dbReference type="Proteomes" id="UP001383192">
    <property type="component" value="Unassembled WGS sequence"/>
</dbReference>
<dbReference type="EMBL" id="JAYKXP010000151">
    <property type="protein sequence ID" value="KAK7022718.1"/>
    <property type="molecule type" value="Genomic_DNA"/>
</dbReference>